<dbReference type="Gene3D" id="1.25.40.20">
    <property type="entry name" value="Ankyrin repeat-containing domain"/>
    <property type="match status" value="1"/>
</dbReference>
<dbReference type="InterPro" id="IPR000719">
    <property type="entry name" value="Prot_kinase_dom"/>
</dbReference>
<dbReference type="Gene3D" id="3.30.200.20">
    <property type="entry name" value="Phosphorylase Kinase, domain 1"/>
    <property type="match status" value="2"/>
</dbReference>
<dbReference type="InterPro" id="IPR045133">
    <property type="entry name" value="IRE1/2-like"/>
</dbReference>
<dbReference type="InterPro" id="IPR008271">
    <property type="entry name" value="Ser/Thr_kinase_AS"/>
</dbReference>
<dbReference type="PROSITE" id="PS50011">
    <property type="entry name" value="PROTEIN_KINASE_DOM"/>
    <property type="match status" value="2"/>
</dbReference>
<dbReference type="SUPFAM" id="SSF48403">
    <property type="entry name" value="Ankyrin repeat"/>
    <property type="match status" value="1"/>
</dbReference>
<name>A0ABQ9ZPU6_9CRUS</name>
<dbReference type="InterPro" id="IPR011009">
    <property type="entry name" value="Kinase-like_dom_sf"/>
</dbReference>
<protein>
    <recommendedName>
        <fullName evidence="5">Protein kinase domain-containing protein</fullName>
    </recommendedName>
</protein>
<dbReference type="Proteomes" id="UP001234178">
    <property type="component" value="Unassembled WGS sequence"/>
</dbReference>
<dbReference type="InterPro" id="IPR017441">
    <property type="entry name" value="Protein_kinase_ATP_BS"/>
</dbReference>
<comment type="caution">
    <text evidence="6">The sequence shown here is derived from an EMBL/GenBank/DDBJ whole genome shotgun (WGS) entry which is preliminary data.</text>
</comment>
<dbReference type="InterPro" id="IPR036770">
    <property type="entry name" value="Ankyrin_rpt-contain_sf"/>
</dbReference>
<organism evidence="6 7">
    <name type="scientific">Daphnia magna</name>
    <dbReference type="NCBI Taxonomy" id="35525"/>
    <lineage>
        <taxon>Eukaryota</taxon>
        <taxon>Metazoa</taxon>
        <taxon>Ecdysozoa</taxon>
        <taxon>Arthropoda</taxon>
        <taxon>Crustacea</taxon>
        <taxon>Branchiopoda</taxon>
        <taxon>Diplostraca</taxon>
        <taxon>Cladocera</taxon>
        <taxon>Anomopoda</taxon>
        <taxon>Daphniidae</taxon>
        <taxon>Daphnia</taxon>
    </lineage>
</organism>
<feature type="repeat" description="ANK" evidence="3">
    <location>
        <begin position="323"/>
        <end position="359"/>
    </location>
</feature>
<dbReference type="SMART" id="SM00248">
    <property type="entry name" value="ANK"/>
    <property type="match status" value="3"/>
</dbReference>
<evidence type="ECO:0000313" key="6">
    <source>
        <dbReference type="EMBL" id="KAK4014954.1"/>
    </source>
</evidence>
<proteinExistence type="predicted"/>
<feature type="domain" description="Protein kinase" evidence="5">
    <location>
        <begin position="454"/>
        <end position="708"/>
    </location>
</feature>
<dbReference type="PROSITE" id="PS00108">
    <property type="entry name" value="PROTEIN_KINASE_ST"/>
    <property type="match status" value="1"/>
</dbReference>
<feature type="binding site" evidence="4">
    <location>
        <position position="481"/>
    </location>
    <ligand>
        <name>ATP</name>
        <dbReference type="ChEBI" id="CHEBI:30616"/>
    </ligand>
</feature>
<dbReference type="Gene3D" id="1.10.510.10">
    <property type="entry name" value="Transferase(Phosphotransferase) domain 1"/>
    <property type="match status" value="2"/>
</dbReference>
<evidence type="ECO:0000256" key="1">
    <source>
        <dbReference type="ARBA" id="ARBA00022741"/>
    </source>
</evidence>
<dbReference type="PROSITE" id="PS00109">
    <property type="entry name" value="PROTEIN_KINASE_TYR"/>
    <property type="match status" value="1"/>
</dbReference>
<keyword evidence="2 4" id="KW-0067">ATP-binding</keyword>
<feature type="domain" description="Protein kinase" evidence="5">
    <location>
        <begin position="15"/>
        <end position="280"/>
    </location>
</feature>
<dbReference type="PANTHER" id="PTHR13954:SF6">
    <property type="entry name" value="NON-SPECIFIC SERINE_THREONINE PROTEIN KINASE"/>
    <property type="match status" value="1"/>
</dbReference>
<keyword evidence="1 4" id="KW-0547">Nucleotide-binding</keyword>
<dbReference type="PROSITE" id="PS50088">
    <property type="entry name" value="ANK_REPEAT"/>
    <property type="match status" value="1"/>
</dbReference>
<dbReference type="Pfam" id="PF12796">
    <property type="entry name" value="Ank_2"/>
    <property type="match status" value="1"/>
</dbReference>
<dbReference type="InterPro" id="IPR002110">
    <property type="entry name" value="Ankyrin_rpt"/>
</dbReference>
<evidence type="ECO:0000256" key="3">
    <source>
        <dbReference type="PROSITE-ProRule" id="PRU00023"/>
    </source>
</evidence>
<evidence type="ECO:0000259" key="5">
    <source>
        <dbReference type="PROSITE" id="PS50011"/>
    </source>
</evidence>
<feature type="binding site" evidence="4">
    <location>
        <position position="42"/>
    </location>
    <ligand>
        <name>ATP</name>
        <dbReference type="ChEBI" id="CHEBI:30616"/>
    </ligand>
</feature>
<dbReference type="SUPFAM" id="SSF56112">
    <property type="entry name" value="Protein kinase-like (PK-like)"/>
    <property type="match status" value="2"/>
</dbReference>
<dbReference type="Pfam" id="PF00069">
    <property type="entry name" value="Pkinase"/>
    <property type="match status" value="2"/>
</dbReference>
<gene>
    <name evidence="6" type="ORF">OUZ56_027466</name>
</gene>
<reference evidence="6 7" key="1">
    <citation type="journal article" date="2023" name="Nucleic Acids Res.">
        <title>The hologenome of Daphnia magna reveals possible DNA methylation and microbiome-mediated evolution of the host genome.</title>
        <authorList>
            <person name="Chaturvedi A."/>
            <person name="Li X."/>
            <person name="Dhandapani V."/>
            <person name="Marshall H."/>
            <person name="Kissane S."/>
            <person name="Cuenca-Cambronero M."/>
            <person name="Asole G."/>
            <person name="Calvet F."/>
            <person name="Ruiz-Romero M."/>
            <person name="Marangio P."/>
            <person name="Guigo R."/>
            <person name="Rago D."/>
            <person name="Mirbahai L."/>
            <person name="Eastwood N."/>
            <person name="Colbourne J.K."/>
            <person name="Zhou J."/>
            <person name="Mallon E."/>
            <person name="Orsini L."/>
        </authorList>
    </citation>
    <scope>NUCLEOTIDE SEQUENCE [LARGE SCALE GENOMIC DNA]</scope>
    <source>
        <strain evidence="6">LRV0_1</strain>
    </source>
</reference>
<dbReference type="PANTHER" id="PTHR13954">
    <property type="entry name" value="IRE1-RELATED"/>
    <property type="match status" value="1"/>
</dbReference>
<evidence type="ECO:0000256" key="4">
    <source>
        <dbReference type="PROSITE-ProRule" id="PRU10141"/>
    </source>
</evidence>
<dbReference type="InterPro" id="IPR008266">
    <property type="entry name" value="Tyr_kinase_AS"/>
</dbReference>
<evidence type="ECO:0000313" key="7">
    <source>
        <dbReference type="Proteomes" id="UP001234178"/>
    </source>
</evidence>
<keyword evidence="3" id="KW-0040">ANK repeat</keyword>
<dbReference type="SMART" id="SM00220">
    <property type="entry name" value="S_TKc"/>
    <property type="match status" value="2"/>
</dbReference>
<keyword evidence="7" id="KW-1185">Reference proteome</keyword>
<accession>A0ABQ9ZPU6</accession>
<sequence length="708" mass="80395">MEEIPIGEVRQISIDTEKVVLGIGGFGDIFKGKYDGREVAVKRVPLEDQDLNEEEAMLKLDHANIVKLFHCESDENFRYYALELCVASLDHLFLKTYDEKKYNGPMPHHIEVIQQLASGLEHIHSKDLVHGDIRPENVLISVGSAGPDEITIKWADFGLNRNVCVQGKAIKSEARGENAWLAPEMLKLSGTKNHGTAKGDIFAQGLVFGSLFLNGEHLYGSMENGNEIHENIIKGNPVNMQKIDGKLRDCYENDLLKKMLEHDPNKRMTSIQVFNQLKAIKNKIVGKEKELLELCGRDSRLDLSDKIKNFIQFGINLNAKDDDGRNALHLLCRNYSSPKLTDAIELLIENKIDVNAKDNDGLNAIHYLCRYHSSQNLIKAIQTLIQFGIDAKATTNDGSNALHYLCRYNASPKLDDAIRIFTELGMDLMTEDNNGLDAFYYLQNKYKKEMKIWYDNYALLGRGSFGTVFKGKFGGRDVAVKRVELHKVNQREEEAMLELDHPNIVKLFHCENDKDFRYYAMELCDASLDQLFLEPDNPRKYKGPMPRDIEAFQQLASGLEHIHSKKLIHRDIKPCNILISATSTRQHIEVTLKWDGFGMAKSVNEKGLHSWSGVRGTRTWYAPEVLEKLIEGKKAEQEEFWGTVQSDVFVLGLVFGYLFLKGEHLYGSGETEIHKNIIEKNPVNMQSNSQFNSILFLFSINGELVALL</sequence>
<evidence type="ECO:0000256" key="2">
    <source>
        <dbReference type="ARBA" id="ARBA00022840"/>
    </source>
</evidence>
<dbReference type="EMBL" id="JAOYFB010000004">
    <property type="protein sequence ID" value="KAK4014954.1"/>
    <property type="molecule type" value="Genomic_DNA"/>
</dbReference>
<dbReference type="PROSITE" id="PS00107">
    <property type="entry name" value="PROTEIN_KINASE_ATP"/>
    <property type="match status" value="2"/>
</dbReference>